<proteinExistence type="inferred from homology"/>
<sequence length="185" mass="22270">MKIGIYGGSFNPIHFGHIFLAEYIREELKFDKILFIPVGIPSHRENNLIDYKHRVNMIKLSIQDNKYFELCEIEKNKISFTYDTYKELKKKYPKDELYEIIGEDSAAYLYKWKDYEEMIKHVKFIVAKRSNSSYKSSEKNIIILNSPIIEISASDIRNRIKIRKSIKYYLHQDVKEYIEKNKLYY</sequence>
<dbReference type="Pfam" id="PF01467">
    <property type="entry name" value="CTP_transf_like"/>
    <property type="match status" value="1"/>
</dbReference>
<keyword evidence="4 10" id="KW-0808">Transferase</keyword>
<evidence type="ECO:0000256" key="6">
    <source>
        <dbReference type="ARBA" id="ARBA00022741"/>
    </source>
</evidence>
<dbReference type="AlphaFoldDB" id="A0AA46I5Z7"/>
<dbReference type="NCBIfam" id="TIGR00125">
    <property type="entry name" value="cyt_tran_rel"/>
    <property type="match status" value="1"/>
</dbReference>
<dbReference type="CDD" id="cd02165">
    <property type="entry name" value="NMNAT"/>
    <property type="match status" value="1"/>
</dbReference>
<comment type="catalytic activity">
    <reaction evidence="9 10">
        <text>nicotinate beta-D-ribonucleotide + ATP + H(+) = deamido-NAD(+) + diphosphate</text>
        <dbReference type="Rhea" id="RHEA:22860"/>
        <dbReference type="ChEBI" id="CHEBI:15378"/>
        <dbReference type="ChEBI" id="CHEBI:30616"/>
        <dbReference type="ChEBI" id="CHEBI:33019"/>
        <dbReference type="ChEBI" id="CHEBI:57502"/>
        <dbReference type="ChEBI" id="CHEBI:58437"/>
        <dbReference type="EC" id="2.7.7.18"/>
    </reaction>
</comment>
<dbReference type="GO" id="GO:0009435">
    <property type="term" value="P:NAD+ biosynthetic process"/>
    <property type="evidence" value="ECO:0007669"/>
    <property type="project" value="UniProtKB-UniRule"/>
</dbReference>
<evidence type="ECO:0000256" key="10">
    <source>
        <dbReference type="HAMAP-Rule" id="MF_00244"/>
    </source>
</evidence>
<dbReference type="PANTHER" id="PTHR39321">
    <property type="entry name" value="NICOTINATE-NUCLEOTIDE ADENYLYLTRANSFERASE-RELATED"/>
    <property type="match status" value="1"/>
</dbReference>
<reference evidence="12 13" key="1">
    <citation type="submission" date="2019-03" db="EMBL/GenBank/DDBJ databases">
        <title>Genomic Encyclopedia of Type Strains, Phase IV (KMG-IV): sequencing the most valuable type-strain genomes for metagenomic binning, comparative biology and taxonomic classification.</title>
        <authorList>
            <person name="Goeker M."/>
        </authorList>
    </citation>
    <scope>NUCLEOTIDE SEQUENCE [LARGE SCALE GENOMIC DNA]</scope>
    <source>
        <strain evidence="12 13">DSM 100055</strain>
    </source>
</reference>
<evidence type="ECO:0000256" key="3">
    <source>
        <dbReference type="ARBA" id="ARBA00022642"/>
    </source>
</evidence>
<keyword evidence="3 10" id="KW-0662">Pyridine nucleotide biosynthesis</keyword>
<keyword evidence="5 10" id="KW-0548">Nucleotidyltransferase</keyword>
<dbReference type="NCBIfam" id="TIGR00482">
    <property type="entry name" value="nicotinate (nicotinamide) nucleotide adenylyltransferase"/>
    <property type="match status" value="1"/>
</dbReference>
<comment type="pathway">
    <text evidence="2 10">Cofactor biosynthesis; NAD(+) biosynthesis; deamido-NAD(+) from nicotinate D-ribonucleotide: step 1/1.</text>
</comment>
<name>A0AA46I5Z7_9FUSO</name>
<feature type="domain" description="Cytidyltransferase-like" evidence="11">
    <location>
        <begin position="5"/>
        <end position="159"/>
    </location>
</feature>
<gene>
    <name evidence="10" type="primary">nadD</name>
    <name evidence="12" type="ORF">EV215_0584</name>
</gene>
<evidence type="ECO:0000256" key="8">
    <source>
        <dbReference type="ARBA" id="ARBA00023027"/>
    </source>
</evidence>
<evidence type="ECO:0000256" key="4">
    <source>
        <dbReference type="ARBA" id="ARBA00022679"/>
    </source>
</evidence>
<dbReference type="HAMAP" id="MF_00244">
    <property type="entry name" value="NaMN_adenylyltr"/>
    <property type="match status" value="1"/>
</dbReference>
<evidence type="ECO:0000256" key="9">
    <source>
        <dbReference type="ARBA" id="ARBA00048721"/>
    </source>
</evidence>
<dbReference type="InterPro" id="IPR005248">
    <property type="entry name" value="NadD/NMNAT"/>
</dbReference>
<dbReference type="SUPFAM" id="SSF52374">
    <property type="entry name" value="Nucleotidylyl transferase"/>
    <property type="match status" value="1"/>
</dbReference>
<keyword evidence="7 10" id="KW-0067">ATP-binding</keyword>
<comment type="caution">
    <text evidence="12">The sequence shown here is derived from an EMBL/GenBank/DDBJ whole genome shotgun (WGS) entry which is preliminary data.</text>
</comment>
<keyword evidence="6 10" id="KW-0547">Nucleotide-binding</keyword>
<evidence type="ECO:0000313" key="13">
    <source>
        <dbReference type="Proteomes" id="UP000294678"/>
    </source>
</evidence>
<evidence type="ECO:0000256" key="1">
    <source>
        <dbReference type="ARBA" id="ARBA00002324"/>
    </source>
</evidence>
<dbReference type="PANTHER" id="PTHR39321:SF3">
    <property type="entry name" value="PHOSPHOPANTETHEINE ADENYLYLTRANSFERASE"/>
    <property type="match status" value="1"/>
</dbReference>
<dbReference type="NCBIfam" id="NF000840">
    <property type="entry name" value="PRK00071.1-3"/>
    <property type="match status" value="1"/>
</dbReference>
<dbReference type="EMBL" id="SOBG01000002">
    <property type="protein sequence ID" value="TDT71892.1"/>
    <property type="molecule type" value="Genomic_DNA"/>
</dbReference>
<evidence type="ECO:0000256" key="5">
    <source>
        <dbReference type="ARBA" id="ARBA00022695"/>
    </source>
</evidence>
<dbReference type="GO" id="GO:0004515">
    <property type="term" value="F:nicotinate-nucleotide adenylyltransferase activity"/>
    <property type="evidence" value="ECO:0007669"/>
    <property type="project" value="UniProtKB-UniRule"/>
</dbReference>
<comment type="function">
    <text evidence="1 10">Catalyzes the reversible adenylation of nicotinate mononucleotide (NaMN) to nicotinic acid adenine dinucleotide (NaAD).</text>
</comment>
<dbReference type="Proteomes" id="UP000294678">
    <property type="component" value="Unassembled WGS sequence"/>
</dbReference>
<comment type="similarity">
    <text evidence="10">Belongs to the NadD family.</text>
</comment>
<evidence type="ECO:0000313" key="12">
    <source>
        <dbReference type="EMBL" id="TDT71892.1"/>
    </source>
</evidence>
<evidence type="ECO:0000259" key="11">
    <source>
        <dbReference type="Pfam" id="PF01467"/>
    </source>
</evidence>
<evidence type="ECO:0000256" key="2">
    <source>
        <dbReference type="ARBA" id="ARBA00005019"/>
    </source>
</evidence>
<keyword evidence="13" id="KW-1185">Reference proteome</keyword>
<dbReference type="EC" id="2.7.7.18" evidence="10"/>
<dbReference type="GO" id="GO:0005524">
    <property type="term" value="F:ATP binding"/>
    <property type="evidence" value="ECO:0007669"/>
    <property type="project" value="UniProtKB-KW"/>
</dbReference>
<protein>
    <recommendedName>
        <fullName evidence="10">Probable nicotinate-nucleotide adenylyltransferase</fullName>
        <ecNumber evidence="10">2.7.7.18</ecNumber>
    </recommendedName>
    <alternativeName>
        <fullName evidence="10">Deamido-NAD(+) diphosphorylase</fullName>
    </alternativeName>
    <alternativeName>
        <fullName evidence="10">Deamido-NAD(+) pyrophosphorylase</fullName>
    </alternativeName>
    <alternativeName>
        <fullName evidence="10">Nicotinate mononucleotide adenylyltransferase</fullName>
        <shortName evidence="10">NaMN adenylyltransferase</shortName>
    </alternativeName>
</protein>
<organism evidence="12 13">
    <name type="scientific">Hypnocyclicus thermotrophus</name>
    <dbReference type="NCBI Taxonomy" id="1627895"/>
    <lineage>
        <taxon>Bacteria</taxon>
        <taxon>Fusobacteriati</taxon>
        <taxon>Fusobacteriota</taxon>
        <taxon>Fusobacteriia</taxon>
        <taxon>Fusobacteriales</taxon>
        <taxon>Fusobacteriaceae</taxon>
        <taxon>Hypnocyclicus</taxon>
    </lineage>
</organism>
<dbReference type="InterPro" id="IPR004821">
    <property type="entry name" value="Cyt_trans-like"/>
</dbReference>
<dbReference type="InterPro" id="IPR014729">
    <property type="entry name" value="Rossmann-like_a/b/a_fold"/>
</dbReference>
<keyword evidence="8 10" id="KW-0520">NAD</keyword>
<dbReference type="Gene3D" id="3.40.50.620">
    <property type="entry name" value="HUPs"/>
    <property type="match status" value="1"/>
</dbReference>
<evidence type="ECO:0000256" key="7">
    <source>
        <dbReference type="ARBA" id="ARBA00022840"/>
    </source>
</evidence>
<accession>A0AA46I5Z7</accession>
<dbReference type="RefSeq" id="WP_134112486.1">
    <property type="nucleotide sequence ID" value="NZ_SOBG01000002.1"/>
</dbReference>